<evidence type="ECO:0000313" key="3">
    <source>
        <dbReference type="Proteomes" id="UP001596190"/>
    </source>
</evidence>
<dbReference type="EMBL" id="JBHSSA010000120">
    <property type="protein sequence ID" value="MFC6255421.1"/>
    <property type="molecule type" value="Genomic_DNA"/>
</dbReference>
<keyword evidence="1" id="KW-0472">Membrane</keyword>
<accession>A0ABW1TEY9</accession>
<feature type="transmembrane region" description="Helical" evidence="1">
    <location>
        <begin position="39"/>
        <end position="65"/>
    </location>
</feature>
<keyword evidence="1" id="KW-1133">Transmembrane helix</keyword>
<feature type="transmembrane region" description="Helical" evidence="1">
    <location>
        <begin position="86"/>
        <end position="104"/>
    </location>
</feature>
<organism evidence="2 3">
    <name type="scientific">Secundilactobacillus hailunensis</name>
    <dbReference type="NCBI Taxonomy" id="2559923"/>
    <lineage>
        <taxon>Bacteria</taxon>
        <taxon>Bacillati</taxon>
        <taxon>Bacillota</taxon>
        <taxon>Bacilli</taxon>
        <taxon>Lactobacillales</taxon>
        <taxon>Lactobacillaceae</taxon>
        <taxon>Secundilactobacillus</taxon>
    </lineage>
</organism>
<protein>
    <submittedName>
        <fullName evidence="2">Uncharacterized protein</fullName>
    </submittedName>
</protein>
<dbReference type="RefSeq" id="WP_137629810.1">
    <property type="nucleotide sequence ID" value="NZ_BJDO01000001.1"/>
</dbReference>
<keyword evidence="1" id="KW-0812">Transmembrane</keyword>
<evidence type="ECO:0000313" key="2">
    <source>
        <dbReference type="EMBL" id="MFC6255421.1"/>
    </source>
</evidence>
<sequence length="106" mass="11725">MSGNQFTPRQRHLFSTQLVVQGSALVALVTLLFKMVDSHFQFLTGSVLIAMLVIILMQWGLGAVIASAQKRAGKITKVSRNWLPKLAMSFEAALFLILGIYFLSQV</sequence>
<gene>
    <name evidence="2" type="ORF">ACFP1H_12585</name>
</gene>
<proteinExistence type="predicted"/>
<comment type="caution">
    <text evidence="2">The sequence shown here is derived from an EMBL/GenBank/DDBJ whole genome shotgun (WGS) entry which is preliminary data.</text>
</comment>
<reference evidence="3" key="1">
    <citation type="journal article" date="2019" name="Int. J. Syst. Evol. Microbiol.">
        <title>The Global Catalogue of Microorganisms (GCM) 10K type strain sequencing project: providing services to taxonomists for standard genome sequencing and annotation.</title>
        <authorList>
            <consortium name="The Broad Institute Genomics Platform"/>
            <consortium name="The Broad Institute Genome Sequencing Center for Infectious Disease"/>
            <person name="Wu L."/>
            <person name="Ma J."/>
        </authorList>
    </citation>
    <scope>NUCLEOTIDE SEQUENCE [LARGE SCALE GENOMIC DNA]</scope>
    <source>
        <strain evidence="3">CCM 8950</strain>
    </source>
</reference>
<name>A0ABW1TEY9_9LACO</name>
<evidence type="ECO:0000256" key="1">
    <source>
        <dbReference type="SAM" id="Phobius"/>
    </source>
</evidence>
<feature type="transmembrane region" description="Helical" evidence="1">
    <location>
        <begin position="12"/>
        <end position="33"/>
    </location>
</feature>
<dbReference type="Proteomes" id="UP001596190">
    <property type="component" value="Unassembled WGS sequence"/>
</dbReference>
<keyword evidence="3" id="KW-1185">Reference proteome</keyword>